<evidence type="ECO:0000256" key="2">
    <source>
        <dbReference type="ARBA" id="ARBA00022676"/>
    </source>
</evidence>
<keyword evidence="3" id="KW-0808">Transferase</keyword>
<dbReference type="GO" id="GO:0016757">
    <property type="term" value="F:glycosyltransferase activity"/>
    <property type="evidence" value="ECO:0007669"/>
    <property type="project" value="UniProtKB-KW"/>
</dbReference>
<dbReference type="Pfam" id="PF08323">
    <property type="entry name" value="Glyco_transf_5"/>
    <property type="match status" value="1"/>
</dbReference>
<dbReference type="GO" id="GO:0019252">
    <property type="term" value="P:starch biosynthetic process"/>
    <property type="evidence" value="ECO:0007669"/>
    <property type="project" value="UniProtKB-UniPathway"/>
</dbReference>
<protein>
    <recommendedName>
        <fullName evidence="5">Starch synthase catalytic domain-containing protein</fullName>
    </recommendedName>
</protein>
<proteinExistence type="evidence at transcript level"/>
<evidence type="ECO:0000256" key="1">
    <source>
        <dbReference type="ARBA" id="ARBA00004727"/>
    </source>
</evidence>
<dbReference type="EMBL" id="BT143980">
    <property type="protein sequence ID" value="AFK43774.1"/>
    <property type="molecule type" value="mRNA"/>
</dbReference>
<dbReference type="Gene3D" id="3.40.50.2000">
    <property type="entry name" value="Glycogen Phosphorylase B"/>
    <property type="match status" value="1"/>
</dbReference>
<evidence type="ECO:0000313" key="6">
    <source>
        <dbReference type="EMBL" id="AFK43774.1"/>
    </source>
</evidence>
<dbReference type="InterPro" id="IPR013534">
    <property type="entry name" value="Starch_synth_cat_dom"/>
</dbReference>
<accession>I3SU32</accession>
<organism evidence="6">
    <name type="scientific">Medicago truncatula</name>
    <name type="common">Barrel medic</name>
    <name type="synonym">Medicago tribuloides</name>
    <dbReference type="NCBI Taxonomy" id="3880"/>
    <lineage>
        <taxon>Eukaryota</taxon>
        <taxon>Viridiplantae</taxon>
        <taxon>Streptophyta</taxon>
        <taxon>Embryophyta</taxon>
        <taxon>Tracheophyta</taxon>
        <taxon>Spermatophyta</taxon>
        <taxon>Magnoliopsida</taxon>
        <taxon>eudicotyledons</taxon>
        <taxon>Gunneridae</taxon>
        <taxon>Pentapetalae</taxon>
        <taxon>rosids</taxon>
        <taxon>fabids</taxon>
        <taxon>Fabales</taxon>
        <taxon>Fabaceae</taxon>
        <taxon>Papilionoideae</taxon>
        <taxon>50 kb inversion clade</taxon>
        <taxon>NPAAA clade</taxon>
        <taxon>Hologalegina</taxon>
        <taxon>IRL clade</taxon>
        <taxon>Trifolieae</taxon>
        <taxon>Medicago</taxon>
    </lineage>
</organism>
<sequence length="44" mass="4794">MKAGILESDRVFTVSPHYAEELVSGEDRGVELDNIIRSTGITGM</sequence>
<keyword evidence="2" id="KW-0328">Glycosyltransferase</keyword>
<dbReference type="AlphaFoldDB" id="I3SU32"/>
<evidence type="ECO:0000259" key="5">
    <source>
        <dbReference type="Pfam" id="PF08323"/>
    </source>
</evidence>
<comment type="pathway">
    <text evidence="1">Glycan biosynthesis; starch biosynthesis.</text>
</comment>
<dbReference type="UniPathway" id="UPA00152"/>
<feature type="domain" description="Starch synthase catalytic" evidence="5">
    <location>
        <begin position="1"/>
        <end position="37"/>
    </location>
</feature>
<evidence type="ECO:0000256" key="4">
    <source>
        <dbReference type="ARBA" id="ARBA00022922"/>
    </source>
</evidence>
<reference evidence="6" key="1">
    <citation type="submission" date="2012-05" db="EMBL/GenBank/DDBJ databases">
        <authorList>
            <person name="Krishnakumar V."/>
            <person name="Cheung F."/>
            <person name="Xiao Y."/>
            <person name="Chan A."/>
            <person name="Moskal W.A."/>
            <person name="Town C.D."/>
        </authorList>
    </citation>
    <scope>NUCLEOTIDE SEQUENCE</scope>
</reference>
<keyword evidence="4" id="KW-0750">Starch biosynthesis</keyword>
<name>I3SU32_MEDTR</name>
<evidence type="ECO:0000256" key="3">
    <source>
        <dbReference type="ARBA" id="ARBA00022679"/>
    </source>
</evidence>